<dbReference type="PANTHER" id="PTHR12526">
    <property type="entry name" value="GLYCOSYLTRANSFERASE"/>
    <property type="match status" value="1"/>
</dbReference>
<dbReference type="InterPro" id="IPR001296">
    <property type="entry name" value="Glyco_trans_1"/>
</dbReference>
<proteinExistence type="predicted"/>
<dbReference type="Proteomes" id="UP000703590">
    <property type="component" value="Unassembled WGS sequence"/>
</dbReference>
<reference evidence="2" key="1">
    <citation type="submission" date="2021-02" db="EMBL/GenBank/DDBJ databases">
        <title>Sulfurospirillum tamanensis sp. nov.</title>
        <authorList>
            <person name="Frolova A."/>
            <person name="Merkel A."/>
            <person name="Slobodkin A."/>
        </authorList>
    </citation>
    <scope>NUCLEOTIDE SEQUENCE</scope>
    <source>
        <strain evidence="2">T05b</strain>
    </source>
</reference>
<dbReference type="Pfam" id="PF00534">
    <property type="entry name" value="Glycos_transf_1"/>
    <property type="match status" value="1"/>
</dbReference>
<protein>
    <submittedName>
        <fullName evidence="2">Glycosyltransferase</fullName>
    </submittedName>
</protein>
<name>A0ABS2WTZ4_9BACT</name>
<evidence type="ECO:0000313" key="2">
    <source>
        <dbReference type="EMBL" id="MBN2964659.1"/>
    </source>
</evidence>
<dbReference type="EMBL" id="JAFHKK010000015">
    <property type="protein sequence ID" value="MBN2964659.1"/>
    <property type="molecule type" value="Genomic_DNA"/>
</dbReference>
<dbReference type="Gene3D" id="3.40.50.2000">
    <property type="entry name" value="Glycogen Phosphorylase B"/>
    <property type="match status" value="2"/>
</dbReference>
<sequence>MEIDTIKLAKKLYPHTSITVIAKQDGYIANTFRDHLSAPQATVETVQFRHSLSLSIIVNVRKIIKKHNIVNVIFFGASELKSLYFAFLGLEINLIVRHGTTKSNPKKDWFHRLIYSKVNYHVSICQHLQNNVNFIVPFGKNAKSVLIYLSVDIKAKQVDSPRLPTLLHVGRIARGKGQADALLACDILYKNNIDFIFYIIGGFEDGYKKEFTSLLNSLPYKNNIQLIGFTKNIDEYLEKSNIFLFPSHGEGLGNAFLEALSAGLSCICFNNTSFPELLSLGFNFQMVENKNLPALKEALMNLISNNVFHNKNQHNHELAKKLFSPQREISQYLELLR</sequence>
<feature type="domain" description="Glycosyl transferase family 1" evidence="1">
    <location>
        <begin position="160"/>
        <end position="311"/>
    </location>
</feature>
<dbReference type="SUPFAM" id="SSF53756">
    <property type="entry name" value="UDP-Glycosyltransferase/glycogen phosphorylase"/>
    <property type="match status" value="1"/>
</dbReference>
<reference evidence="2" key="2">
    <citation type="submission" date="2021-02" db="EMBL/GenBank/DDBJ databases">
        <authorList>
            <person name="Merkel A.Y."/>
        </authorList>
    </citation>
    <scope>NUCLEOTIDE SEQUENCE</scope>
    <source>
        <strain evidence="2">T05b</strain>
    </source>
</reference>
<keyword evidence="3" id="KW-1185">Reference proteome</keyword>
<comment type="caution">
    <text evidence="2">The sequence shown here is derived from an EMBL/GenBank/DDBJ whole genome shotgun (WGS) entry which is preliminary data.</text>
</comment>
<gene>
    <name evidence="2" type="ORF">JWV37_07695</name>
</gene>
<evidence type="ECO:0000259" key="1">
    <source>
        <dbReference type="Pfam" id="PF00534"/>
    </source>
</evidence>
<organism evidence="2 3">
    <name type="scientific">Sulfurospirillum tamanense</name>
    <dbReference type="NCBI Taxonomy" id="2813362"/>
    <lineage>
        <taxon>Bacteria</taxon>
        <taxon>Pseudomonadati</taxon>
        <taxon>Campylobacterota</taxon>
        <taxon>Epsilonproteobacteria</taxon>
        <taxon>Campylobacterales</taxon>
        <taxon>Sulfurospirillaceae</taxon>
        <taxon>Sulfurospirillum</taxon>
    </lineage>
</organism>
<evidence type="ECO:0000313" key="3">
    <source>
        <dbReference type="Proteomes" id="UP000703590"/>
    </source>
</evidence>
<accession>A0ABS2WTZ4</accession>
<dbReference type="PANTHER" id="PTHR12526:SF630">
    <property type="entry name" value="GLYCOSYLTRANSFERASE"/>
    <property type="match status" value="1"/>
</dbReference>